<feature type="transmembrane region" description="Helical" evidence="9">
    <location>
        <begin position="110"/>
        <end position="131"/>
    </location>
</feature>
<proteinExistence type="predicted"/>
<evidence type="ECO:0000256" key="3">
    <source>
        <dbReference type="ARBA" id="ARBA00022989"/>
    </source>
</evidence>
<gene>
    <name evidence="12" type="primary">LOC114860900</name>
</gene>
<dbReference type="GO" id="GO:0035025">
    <property type="term" value="P:positive regulation of Rho protein signal transduction"/>
    <property type="evidence" value="ECO:0007669"/>
    <property type="project" value="TreeGrafter"/>
</dbReference>
<evidence type="ECO:0000256" key="6">
    <source>
        <dbReference type="ARBA" id="ARBA00023170"/>
    </source>
</evidence>
<dbReference type="PROSITE" id="PS50262">
    <property type="entry name" value="G_PROTEIN_RECEP_F1_2"/>
    <property type="match status" value="1"/>
</dbReference>
<feature type="transmembrane region" description="Helical" evidence="9">
    <location>
        <begin position="64"/>
        <end position="90"/>
    </location>
</feature>
<dbReference type="SUPFAM" id="SSF81321">
    <property type="entry name" value="Family A G protein-coupled receptor-like"/>
    <property type="match status" value="1"/>
</dbReference>
<feature type="transmembrane region" description="Helical" evidence="9">
    <location>
        <begin position="138"/>
        <end position="157"/>
    </location>
</feature>
<dbReference type="PRINTS" id="PR00237">
    <property type="entry name" value="GPCRRHODOPSN"/>
</dbReference>
<dbReference type="Proteomes" id="UP000515150">
    <property type="component" value="Chromosome 8"/>
</dbReference>
<dbReference type="RefSeq" id="XP_029015639.1">
    <property type="nucleotide sequence ID" value="XM_029159806.3"/>
</dbReference>
<dbReference type="GeneID" id="114860900"/>
<keyword evidence="3 9" id="KW-1133">Transmembrane helix</keyword>
<feature type="transmembrane region" description="Helical" evidence="9">
    <location>
        <begin position="212"/>
        <end position="235"/>
    </location>
</feature>
<feature type="transmembrane region" description="Helical" evidence="9">
    <location>
        <begin position="31"/>
        <end position="52"/>
    </location>
</feature>
<dbReference type="InterPro" id="IPR017452">
    <property type="entry name" value="GPCR_Rhodpsn_7TM"/>
</dbReference>
<dbReference type="AlphaFoldDB" id="A0A6P7NCV7"/>
<dbReference type="GO" id="GO:0007200">
    <property type="term" value="P:phospholipase C-activating G protein-coupled receptor signaling pathway"/>
    <property type="evidence" value="ECO:0007669"/>
    <property type="project" value="TreeGrafter"/>
</dbReference>
<dbReference type="PANTHER" id="PTHR24232">
    <property type="entry name" value="G-PROTEIN COUPLED RECEPTOR"/>
    <property type="match status" value="1"/>
</dbReference>
<dbReference type="PANTHER" id="PTHR24232:SF107">
    <property type="entry name" value="HYDROXYCARBOXYLIC ACID RECEPTOR 2-LIKE"/>
    <property type="match status" value="1"/>
</dbReference>
<protein>
    <submittedName>
        <fullName evidence="12">G-protein coupled receptor 183-like</fullName>
    </submittedName>
</protein>
<evidence type="ECO:0000313" key="12">
    <source>
        <dbReference type="RefSeq" id="XP_029015639.1"/>
    </source>
</evidence>
<reference evidence="12" key="1">
    <citation type="submission" date="2025-08" db="UniProtKB">
        <authorList>
            <consortium name="RefSeq"/>
        </authorList>
    </citation>
    <scope>IDENTIFICATION</scope>
</reference>
<keyword evidence="11" id="KW-1185">Reference proteome</keyword>
<sequence>MDPTPPPAVTNASFSVFDGCERQVEAVLFDLTLQCVNIVVGVPANLLVLLALVRRRKAASTSDVYLGCLAAMDAYFGAMTPVNLLNLYYWRSREVWSAVKFSYGVKDTSGPLFLSCICLDRFVAVLFPVAFGRCRRAAYRVGLAALVLCLTLAYSAAKAAGGLPGFERVFTGEVLATFAWMVVCNGSILWALRRTPGSSGRDEMHPMKKKAFKVVSSVLCIVVFNYLPPVALFPFQDHYSPDAFRCYVQPAGFAFLNISSTTQPLVYLSRLGTAPFLPNTCAKRCCSCVSAKNKNPPQEIASH</sequence>
<dbReference type="KEGG" id="bspl:114860900"/>
<evidence type="ECO:0000256" key="5">
    <source>
        <dbReference type="ARBA" id="ARBA00023136"/>
    </source>
</evidence>
<dbReference type="Pfam" id="PF00001">
    <property type="entry name" value="7tm_1"/>
    <property type="match status" value="1"/>
</dbReference>
<evidence type="ECO:0000259" key="10">
    <source>
        <dbReference type="PROSITE" id="PS50262"/>
    </source>
</evidence>
<keyword evidence="7" id="KW-0325">Glycoprotein</keyword>
<evidence type="ECO:0000256" key="2">
    <source>
        <dbReference type="ARBA" id="ARBA00022692"/>
    </source>
</evidence>
<feature type="domain" description="G-protein coupled receptors family 1 profile" evidence="10">
    <location>
        <begin position="44"/>
        <end position="267"/>
    </location>
</feature>
<dbReference type="InParanoid" id="A0A6P7NCV7"/>
<organism evidence="11 12">
    <name type="scientific">Betta splendens</name>
    <name type="common">Siamese fighting fish</name>
    <dbReference type="NCBI Taxonomy" id="158456"/>
    <lineage>
        <taxon>Eukaryota</taxon>
        <taxon>Metazoa</taxon>
        <taxon>Chordata</taxon>
        <taxon>Craniata</taxon>
        <taxon>Vertebrata</taxon>
        <taxon>Euteleostomi</taxon>
        <taxon>Actinopterygii</taxon>
        <taxon>Neopterygii</taxon>
        <taxon>Teleostei</taxon>
        <taxon>Neoteleostei</taxon>
        <taxon>Acanthomorphata</taxon>
        <taxon>Anabantaria</taxon>
        <taxon>Anabantiformes</taxon>
        <taxon>Anabantoidei</taxon>
        <taxon>Osphronemidae</taxon>
        <taxon>Betta</taxon>
    </lineage>
</organism>
<evidence type="ECO:0000256" key="7">
    <source>
        <dbReference type="ARBA" id="ARBA00023180"/>
    </source>
</evidence>
<keyword evidence="6" id="KW-0675">Receptor</keyword>
<feature type="transmembrane region" description="Helical" evidence="9">
    <location>
        <begin position="169"/>
        <end position="192"/>
    </location>
</feature>
<keyword evidence="8" id="KW-0807">Transducer</keyword>
<evidence type="ECO:0000256" key="8">
    <source>
        <dbReference type="ARBA" id="ARBA00023224"/>
    </source>
</evidence>
<accession>A0A6P7NCV7</accession>
<dbReference type="InterPro" id="IPR000276">
    <property type="entry name" value="GPCR_Rhodpsn"/>
</dbReference>
<dbReference type="Gene3D" id="1.20.1070.10">
    <property type="entry name" value="Rhodopsin 7-helix transmembrane proteins"/>
    <property type="match status" value="2"/>
</dbReference>
<evidence type="ECO:0000313" key="11">
    <source>
        <dbReference type="Proteomes" id="UP000515150"/>
    </source>
</evidence>
<keyword evidence="4" id="KW-0297">G-protein coupled receptor</keyword>
<evidence type="ECO:0000256" key="1">
    <source>
        <dbReference type="ARBA" id="ARBA00004141"/>
    </source>
</evidence>
<keyword evidence="2 9" id="KW-0812">Transmembrane</keyword>
<evidence type="ECO:0000256" key="4">
    <source>
        <dbReference type="ARBA" id="ARBA00023040"/>
    </source>
</evidence>
<keyword evidence="5 9" id="KW-0472">Membrane</keyword>
<dbReference type="GO" id="GO:0004930">
    <property type="term" value="F:G protein-coupled receptor activity"/>
    <property type="evidence" value="ECO:0007669"/>
    <property type="project" value="UniProtKB-KW"/>
</dbReference>
<evidence type="ECO:0000256" key="9">
    <source>
        <dbReference type="SAM" id="Phobius"/>
    </source>
</evidence>
<name>A0A6P7NCV7_BETSP</name>
<dbReference type="GO" id="GO:0005886">
    <property type="term" value="C:plasma membrane"/>
    <property type="evidence" value="ECO:0007669"/>
    <property type="project" value="TreeGrafter"/>
</dbReference>
<comment type="subcellular location">
    <subcellularLocation>
        <location evidence="1">Membrane</location>
        <topology evidence="1">Multi-pass membrane protein</topology>
    </subcellularLocation>
</comment>
<dbReference type="OrthoDB" id="8889623at2759"/>